<dbReference type="GO" id="GO:0015628">
    <property type="term" value="P:protein secretion by the type II secretion system"/>
    <property type="evidence" value="ECO:0007669"/>
    <property type="project" value="InterPro"/>
</dbReference>
<evidence type="ECO:0000256" key="5">
    <source>
        <dbReference type="ARBA" id="ARBA00022519"/>
    </source>
</evidence>
<keyword evidence="6" id="KW-0812">Transmembrane</keyword>
<gene>
    <name evidence="10" type="ORF">AIOL_004392</name>
</gene>
<reference evidence="10 11" key="1">
    <citation type="submission" date="2015-06" db="EMBL/GenBank/DDBJ databases">
        <title>Draft genome sequence of an Alphaproteobacteria species associated to the Mediterranean sponge Oscarella lobularis.</title>
        <authorList>
            <person name="Jourda C."/>
            <person name="Santini S."/>
            <person name="Claverie J.-M."/>
        </authorList>
    </citation>
    <scope>NUCLEOTIDE SEQUENCE [LARGE SCALE GENOMIC DNA]</scope>
    <source>
        <strain evidence="10">IGS</strain>
    </source>
</reference>
<keyword evidence="11" id="KW-1185">Reference proteome</keyword>
<accession>A0A0J9E9F0</accession>
<keyword evidence="4" id="KW-1003">Cell membrane</keyword>
<keyword evidence="5" id="KW-0997">Cell inner membrane</keyword>
<evidence type="ECO:0000256" key="6">
    <source>
        <dbReference type="ARBA" id="ARBA00022692"/>
    </source>
</evidence>
<evidence type="ECO:0000256" key="9">
    <source>
        <dbReference type="ARBA" id="ARBA00023136"/>
    </source>
</evidence>
<evidence type="ECO:0000256" key="2">
    <source>
        <dbReference type="ARBA" id="ARBA00010637"/>
    </source>
</evidence>
<keyword evidence="9" id="KW-0472">Membrane</keyword>
<evidence type="ECO:0000256" key="8">
    <source>
        <dbReference type="ARBA" id="ARBA00022989"/>
    </source>
</evidence>
<sequence>MSVLWAQVWQPALTSKRDSYAQLTKIDAIEGLLHSLPISVVPQEMPEPLRLRVTGTASEAGLEIRRLDPQGAALSVSLDKVPFAALISWVETLSTTAGVRVLAAEIGRLPEPGQVTARLLLENSL</sequence>
<comment type="similarity">
    <text evidence="2">Belongs to the GSP M family.</text>
</comment>
<dbReference type="SUPFAM" id="SSF103054">
    <property type="entry name" value="General secretion pathway protein M, EpsM"/>
    <property type="match status" value="1"/>
</dbReference>
<evidence type="ECO:0000256" key="3">
    <source>
        <dbReference type="ARBA" id="ARBA00022448"/>
    </source>
</evidence>
<dbReference type="AlphaFoldDB" id="A0A0J9E9F0"/>
<dbReference type="Pfam" id="PF04612">
    <property type="entry name" value="T2SSM"/>
    <property type="match status" value="1"/>
</dbReference>
<dbReference type="STRING" id="1675527.AIOL_004392"/>
<evidence type="ECO:0000256" key="1">
    <source>
        <dbReference type="ARBA" id="ARBA00004377"/>
    </source>
</evidence>
<dbReference type="InterPro" id="IPR007690">
    <property type="entry name" value="T2SS_GspM"/>
</dbReference>
<dbReference type="EMBL" id="LFTY01000002">
    <property type="protein sequence ID" value="KMW59410.1"/>
    <property type="molecule type" value="Genomic_DNA"/>
</dbReference>
<comment type="caution">
    <text evidence="10">The sequence shown here is derived from an EMBL/GenBank/DDBJ whole genome shotgun (WGS) entry which is preliminary data.</text>
</comment>
<comment type="subcellular location">
    <subcellularLocation>
        <location evidence="1">Cell inner membrane</location>
        <topology evidence="1">Single-pass membrane protein</topology>
    </subcellularLocation>
</comment>
<dbReference type="PATRIC" id="fig|1675527.3.peg.4595"/>
<dbReference type="Proteomes" id="UP000037178">
    <property type="component" value="Unassembled WGS sequence"/>
</dbReference>
<keyword evidence="7" id="KW-0653">Protein transport</keyword>
<dbReference type="Gene3D" id="3.30.1360.100">
    <property type="entry name" value="General secretion pathway protein M, EpsM"/>
    <property type="match status" value="1"/>
</dbReference>
<keyword evidence="3" id="KW-0813">Transport</keyword>
<protein>
    <submittedName>
        <fullName evidence="10">General secretion pathway protein M</fullName>
    </submittedName>
</protein>
<name>A0A0J9E9F0_9RHOB</name>
<dbReference type="GO" id="GO:0005886">
    <property type="term" value="C:plasma membrane"/>
    <property type="evidence" value="ECO:0007669"/>
    <property type="project" value="UniProtKB-SubCell"/>
</dbReference>
<organism evidence="10 11">
    <name type="scientific">Candidatus Rhodobacter oscarellae</name>
    <dbReference type="NCBI Taxonomy" id="1675527"/>
    <lineage>
        <taxon>Bacteria</taxon>
        <taxon>Pseudomonadati</taxon>
        <taxon>Pseudomonadota</taxon>
        <taxon>Alphaproteobacteria</taxon>
        <taxon>Rhodobacterales</taxon>
        <taxon>Rhodobacter group</taxon>
        <taxon>Rhodobacter</taxon>
    </lineage>
</organism>
<dbReference type="GO" id="GO:0015627">
    <property type="term" value="C:type II protein secretion system complex"/>
    <property type="evidence" value="ECO:0007669"/>
    <property type="project" value="InterPro"/>
</dbReference>
<evidence type="ECO:0000313" key="11">
    <source>
        <dbReference type="Proteomes" id="UP000037178"/>
    </source>
</evidence>
<evidence type="ECO:0000256" key="7">
    <source>
        <dbReference type="ARBA" id="ARBA00022927"/>
    </source>
</evidence>
<evidence type="ECO:0000313" key="10">
    <source>
        <dbReference type="EMBL" id="KMW59410.1"/>
    </source>
</evidence>
<evidence type="ECO:0000256" key="4">
    <source>
        <dbReference type="ARBA" id="ARBA00022475"/>
    </source>
</evidence>
<proteinExistence type="inferred from homology"/>
<dbReference type="InterPro" id="IPR023229">
    <property type="entry name" value="T2SS_M_periplasmic_sf"/>
</dbReference>
<keyword evidence="8" id="KW-1133">Transmembrane helix</keyword>